<evidence type="ECO:0000313" key="4">
    <source>
        <dbReference type="Proteomes" id="UP000243679"/>
    </source>
</evidence>
<feature type="region of interest" description="Disordered" evidence="1">
    <location>
        <begin position="97"/>
        <end position="121"/>
    </location>
</feature>
<reference evidence="3 4" key="1">
    <citation type="journal article" date="2017" name="ISME J.">
        <title>An acid-tolerant ammonia-oxidizing ?-proteobacterium from soil.</title>
        <authorList>
            <person name="Hayatsu M."/>
            <person name="Tago K."/>
            <person name="Uchiyama I."/>
            <person name="Toyoda A."/>
            <person name="Wang Y."/>
            <person name="Shimomura Y."/>
            <person name="Okubo T."/>
            <person name="Kurisu F."/>
            <person name="Hirono Y."/>
            <person name="Nonaka K."/>
            <person name="Akiyama H."/>
            <person name="Itoh T."/>
            <person name="Takami H."/>
        </authorList>
    </citation>
    <scope>NUCLEOTIDE SEQUENCE [LARGE SCALE GENOMIC DNA]</scope>
    <source>
        <strain evidence="3 4">TAO100</strain>
    </source>
</reference>
<sequence>MTNEDNKMNNIGQDIVQHLKNPVFWKRFLLIILFTFVYILTEATVWVMIIFLIFYNLFTGGSNERAATFARQTSAYIYHILLYLTYNTDDRPFPYSDWPKPEKMPTGLGQSTSNPSSHNES</sequence>
<proteinExistence type="predicted"/>
<dbReference type="Pfam" id="PF14333">
    <property type="entry name" value="DUF4389"/>
    <property type="match status" value="1"/>
</dbReference>
<evidence type="ECO:0000313" key="3">
    <source>
        <dbReference type="EMBL" id="BAW79506.1"/>
    </source>
</evidence>
<dbReference type="InterPro" id="IPR025498">
    <property type="entry name" value="DUF4389"/>
</dbReference>
<keyword evidence="2" id="KW-0812">Transmembrane</keyword>
<keyword evidence="2" id="KW-0472">Membrane</keyword>
<feature type="compositionally biased region" description="Polar residues" evidence="1">
    <location>
        <begin position="108"/>
        <end position="121"/>
    </location>
</feature>
<dbReference type="Proteomes" id="UP000243679">
    <property type="component" value="Chromosome"/>
</dbReference>
<accession>A0A1Q2SK44</accession>
<organism evidence="3 4">
    <name type="scientific">Candidatus Nitrosoglobus terrae</name>
    <dbReference type="NCBI Taxonomy" id="1630141"/>
    <lineage>
        <taxon>Bacteria</taxon>
        <taxon>Pseudomonadati</taxon>
        <taxon>Pseudomonadota</taxon>
        <taxon>Gammaproteobacteria</taxon>
        <taxon>Chromatiales</taxon>
        <taxon>Chromatiaceae</taxon>
        <taxon>Candidatus Nitrosoglobus</taxon>
    </lineage>
</organism>
<dbReference type="OrthoDB" id="5766995at2"/>
<name>A0A1Q2SK44_9GAMM</name>
<evidence type="ECO:0000256" key="2">
    <source>
        <dbReference type="SAM" id="Phobius"/>
    </source>
</evidence>
<keyword evidence="4" id="KW-1185">Reference proteome</keyword>
<protein>
    <submittedName>
        <fullName evidence="3">Hypothetical conserved protein</fullName>
    </submittedName>
</protein>
<dbReference type="AlphaFoldDB" id="A0A1Q2SK44"/>
<dbReference type="KEGG" id="ntt:TAO_0136"/>
<keyword evidence="2" id="KW-1133">Transmembrane helix</keyword>
<feature type="transmembrane region" description="Helical" evidence="2">
    <location>
        <begin position="28"/>
        <end position="55"/>
    </location>
</feature>
<dbReference type="EMBL" id="AP014836">
    <property type="protein sequence ID" value="BAW79506.1"/>
    <property type="molecule type" value="Genomic_DNA"/>
</dbReference>
<evidence type="ECO:0000256" key="1">
    <source>
        <dbReference type="SAM" id="MobiDB-lite"/>
    </source>
</evidence>
<dbReference type="RefSeq" id="WP_096526166.1">
    <property type="nucleotide sequence ID" value="NZ_AP014836.1"/>
</dbReference>
<gene>
    <name evidence="3" type="ORF">TAO_0136</name>
</gene>